<dbReference type="Proteomes" id="UP000269721">
    <property type="component" value="Unassembled WGS sequence"/>
</dbReference>
<evidence type="ECO:0000256" key="1">
    <source>
        <dbReference type="SAM" id="Phobius"/>
    </source>
</evidence>
<accession>A0A4P9W6T4</accession>
<keyword evidence="1" id="KW-0472">Membrane</keyword>
<name>A0A4P9W6T4_9FUNG</name>
<dbReference type="EMBL" id="KZ997685">
    <property type="protein sequence ID" value="RKO87093.1"/>
    <property type="molecule type" value="Genomic_DNA"/>
</dbReference>
<evidence type="ECO:0000313" key="2">
    <source>
        <dbReference type="EMBL" id="RKO87093.1"/>
    </source>
</evidence>
<reference evidence="3" key="1">
    <citation type="journal article" date="2018" name="Nat. Microbiol.">
        <title>Leveraging single-cell genomics to expand the fungal tree of life.</title>
        <authorList>
            <person name="Ahrendt S.R."/>
            <person name="Quandt C.A."/>
            <person name="Ciobanu D."/>
            <person name="Clum A."/>
            <person name="Salamov A."/>
            <person name="Andreopoulos B."/>
            <person name="Cheng J.F."/>
            <person name="Woyke T."/>
            <person name="Pelin A."/>
            <person name="Henrissat B."/>
            <person name="Reynolds N.K."/>
            <person name="Benny G.L."/>
            <person name="Smith M.E."/>
            <person name="James T.Y."/>
            <person name="Grigoriev I.V."/>
        </authorList>
    </citation>
    <scope>NUCLEOTIDE SEQUENCE [LARGE SCALE GENOMIC DNA]</scope>
</reference>
<proteinExistence type="predicted"/>
<sequence>MRGKGHVWLSGVMLAGHRGNCAPVVTVFSVFRGLPGCSVKRSKVNKPSQIVCLGINQEVHEASKSDFLAVNVLEESSDTLPGLPDTCTDAASSARMMKAHNVPPEDSRASSMLRCYFEMSALSTLAAIFVNFIAWAFSTLDWRKDAAKAEISPHAFIIVASTTFLFALQTYSSAQVCPLEFRRGRGIGDVQYPGAFATDPFLQNYLNRFVLGPLPIPSSLRALFAVCNNVRNQELDSIPDAVPGRPMQHGHRRHYGRVLDYRSSRNAHRWDISPRWKAAYRLVDFGRLLTVHFHPSPTLSLDASDKPARFVSRSSFLYMEVIAGRFFAKEQANLAHITPQNLDNLRYILAIELQREFASVGGEG</sequence>
<organism evidence="2 3">
    <name type="scientific">Blyttiomyces helicus</name>
    <dbReference type="NCBI Taxonomy" id="388810"/>
    <lineage>
        <taxon>Eukaryota</taxon>
        <taxon>Fungi</taxon>
        <taxon>Fungi incertae sedis</taxon>
        <taxon>Chytridiomycota</taxon>
        <taxon>Chytridiomycota incertae sedis</taxon>
        <taxon>Chytridiomycetes</taxon>
        <taxon>Chytridiomycetes incertae sedis</taxon>
        <taxon>Blyttiomyces</taxon>
    </lineage>
</organism>
<keyword evidence="1" id="KW-1133">Transmembrane helix</keyword>
<keyword evidence="3" id="KW-1185">Reference proteome</keyword>
<evidence type="ECO:0000313" key="3">
    <source>
        <dbReference type="Proteomes" id="UP000269721"/>
    </source>
</evidence>
<feature type="transmembrane region" description="Helical" evidence="1">
    <location>
        <begin position="155"/>
        <end position="174"/>
    </location>
</feature>
<feature type="transmembrane region" description="Helical" evidence="1">
    <location>
        <begin position="115"/>
        <end position="135"/>
    </location>
</feature>
<keyword evidence="1" id="KW-0812">Transmembrane</keyword>
<gene>
    <name evidence="2" type="ORF">BDK51DRAFT_36977</name>
</gene>
<protein>
    <submittedName>
        <fullName evidence="2">Uncharacterized protein</fullName>
    </submittedName>
</protein>
<dbReference type="AlphaFoldDB" id="A0A4P9W6T4"/>